<evidence type="ECO:0000313" key="7">
    <source>
        <dbReference type="Proteomes" id="UP000835052"/>
    </source>
</evidence>
<dbReference type="InterPro" id="IPR043129">
    <property type="entry name" value="ATPase_NBD"/>
</dbReference>
<evidence type="ECO:0000256" key="4">
    <source>
        <dbReference type="ARBA" id="ARBA00023186"/>
    </source>
</evidence>
<dbReference type="EMBL" id="CAJGYM010000158">
    <property type="protein sequence ID" value="CAD6199154.1"/>
    <property type="molecule type" value="Genomic_DNA"/>
</dbReference>
<dbReference type="Pfam" id="PF00012">
    <property type="entry name" value="HSP70"/>
    <property type="match status" value="1"/>
</dbReference>
<protein>
    <recommendedName>
        <fullName evidence="5">Hypoxia up-regulated protein 1</fullName>
    </recommendedName>
</protein>
<reference evidence="6" key="1">
    <citation type="submission" date="2020-10" db="EMBL/GenBank/DDBJ databases">
        <authorList>
            <person name="Kikuchi T."/>
        </authorList>
    </citation>
    <scope>NUCLEOTIDE SEQUENCE</scope>
    <source>
        <strain evidence="6">NKZ352</strain>
    </source>
</reference>
<dbReference type="AlphaFoldDB" id="A0A8S1HTK3"/>
<gene>
    <name evidence="6" type="ORF">CAUJ_LOCUS15058</name>
</gene>
<dbReference type="Proteomes" id="UP000835052">
    <property type="component" value="Unassembled WGS sequence"/>
</dbReference>
<dbReference type="Gene3D" id="3.30.420.40">
    <property type="match status" value="1"/>
</dbReference>
<keyword evidence="3" id="KW-0067">ATP-binding</keyword>
<sequence length="177" mass="19509">MLGLDIGTKYVKAAYFDAATERTTVIRNENGSDLFSTTVIFGKEEYRPFSRRFGESPEGSDSTIIREDVLAMVLGHVRERSEYVLGFEIKDAVIAVPLTFSSTQRTAIRKSARLAGFQGELVLINEPTAAAYAHASHLQSFTQERPVWENLVATSQGLLEEDTKVATKPTSIGATNF</sequence>
<dbReference type="GO" id="GO:0140662">
    <property type="term" value="F:ATP-dependent protein folding chaperone"/>
    <property type="evidence" value="ECO:0007669"/>
    <property type="project" value="InterPro"/>
</dbReference>
<dbReference type="InterPro" id="IPR013126">
    <property type="entry name" value="Hsp_70_fam"/>
</dbReference>
<dbReference type="PANTHER" id="PTHR45639:SF3">
    <property type="entry name" value="HYPOXIA UP-REGULATED PROTEIN 1"/>
    <property type="match status" value="1"/>
</dbReference>
<proteinExistence type="inferred from homology"/>
<accession>A0A8S1HTK3</accession>
<comment type="similarity">
    <text evidence="1">Belongs to the heat shock protein 70 family.</text>
</comment>
<evidence type="ECO:0000256" key="1">
    <source>
        <dbReference type="ARBA" id="ARBA00007381"/>
    </source>
</evidence>
<evidence type="ECO:0000256" key="2">
    <source>
        <dbReference type="ARBA" id="ARBA00022741"/>
    </source>
</evidence>
<dbReference type="GO" id="GO:0005524">
    <property type="term" value="F:ATP binding"/>
    <property type="evidence" value="ECO:0007669"/>
    <property type="project" value="UniProtKB-KW"/>
</dbReference>
<keyword evidence="2" id="KW-0547">Nucleotide-binding</keyword>
<comment type="caution">
    <text evidence="6">The sequence shown here is derived from an EMBL/GenBank/DDBJ whole genome shotgun (WGS) entry which is preliminary data.</text>
</comment>
<evidence type="ECO:0000313" key="6">
    <source>
        <dbReference type="EMBL" id="CAD6199154.1"/>
    </source>
</evidence>
<keyword evidence="4" id="KW-0143">Chaperone</keyword>
<dbReference type="GO" id="GO:0034663">
    <property type="term" value="C:endoplasmic reticulum chaperone complex"/>
    <property type="evidence" value="ECO:0007669"/>
    <property type="project" value="TreeGrafter"/>
</dbReference>
<dbReference type="GO" id="GO:0030968">
    <property type="term" value="P:endoplasmic reticulum unfolded protein response"/>
    <property type="evidence" value="ECO:0007669"/>
    <property type="project" value="TreeGrafter"/>
</dbReference>
<dbReference type="PANTHER" id="PTHR45639">
    <property type="entry name" value="HSC70CB, ISOFORM G-RELATED"/>
    <property type="match status" value="1"/>
</dbReference>
<evidence type="ECO:0000256" key="5">
    <source>
        <dbReference type="ARBA" id="ARBA00040503"/>
    </source>
</evidence>
<organism evidence="6 7">
    <name type="scientific">Caenorhabditis auriculariae</name>
    <dbReference type="NCBI Taxonomy" id="2777116"/>
    <lineage>
        <taxon>Eukaryota</taxon>
        <taxon>Metazoa</taxon>
        <taxon>Ecdysozoa</taxon>
        <taxon>Nematoda</taxon>
        <taxon>Chromadorea</taxon>
        <taxon>Rhabditida</taxon>
        <taxon>Rhabditina</taxon>
        <taxon>Rhabditomorpha</taxon>
        <taxon>Rhabditoidea</taxon>
        <taxon>Rhabditidae</taxon>
        <taxon>Peloderinae</taxon>
        <taxon>Caenorhabditis</taxon>
    </lineage>
</organism>
<dbReference type="SUPFAM" id="SSF53067">
    <property type="entry name" value="Actin-like ATPase domain"/>
    <property type="match status" value="1"/>
</dbReference>
<dbReference type="FunFam" id="3.30.420.40:FF:000028">
    <property type="entry name" value="heat shock 70 kDa protein-like"/>
    <property type="match status" value="1"/>
</dbReference>
<keyword evidence="7" id="KW-1185">Reference proteome</keyword>
<evidence type="ECO:0000256" key="3">
    <source>
        <dbReference type="ARBA" id="ARBA00022840"/>
    </source>
</evidence>
<name>A0A8S1HTK3_9PELO</name>